<organism evidence="9 10">
    <name type="scientific">Talaromyces stipitatus (strain ATCC 10500 / CBS 375.48 / QM 6759 / NRRL 1006)</name>
    <name type="common">Penicillium stipitatum</name>
    <dbReference type="NCBI Taxonomy" id="441959"/>
    <lineage>
        <taxon>Eukaryota</taxon>
        <taxon>Fungi</taxon>
        <taxon>Dikarya</taxon>
        <taxon>Ascomycota</taxon>
        <taxon>Pezizomycotina</taxon>
        <taxon>Eurotiomycetes</taxon>
        <taxon>Eurotiomycetidae</taxon>
        <taxon>Eurotiales</taxon>
        <taxon>Trichocomaceae</taxon>
        <taxon>Talaromyces</taxon>
        <taxon>Talaromyces sect. Talaromyces</taxon>
    </lineage>
</organism>
<dbReference type="InterPro" id="IPR052337">
    <property type="entry name" value="SAT4-like"/>
</dbReference>
<reference evidence="10" key="1">
    <citation type="journal article" date="2015" name="Genome Announc.">
        <title>Genome sequence of the AIDS-associated pathogen Penicillium marneffei (ATCC18224) and its near taxonomic relative Talaromyces stipitatus (ATCC10500).</title>
        <authorList>
            <person name="Nierman W.C."/>
            <person name="Fedorova-Abrams N.D."/>
            <person name="Andrianopoulos A."/>
        </authorList>
    </citation>
    <scope>NUCLEOTIDE SEQUENCE [LARGE SCALE GENOMIC DNA]</scope>
    <source>
        <strain evidence="10">ATCC 10500 / CBS 375.48 / QM 6759 / NRRL 1006</strain>
    </source>
</reference>
<feature type="transmembrane region" description="Helical" evidence="7">
    <location>
        <begin position="36"/>
        <end position="58"/>
    </location>
</feature>
<dbReference type="Proteomes" id="UP000001745">
    <property type="component" value="Unassembled WGS sequence"/>
</dbReference>
<feature type="transmembrane region" description="Helical" evidence="7">
    <location>
        <begin position="190"/>
        <end position="217"/>
    </location>
</feature>
<dbReference type="OMA" id="LIYWGIV"/>
<accession>B8LYV4</accession>
<name>B8LYV4_TALSN</name>
<evidence type="ECO:0000256" key="3">
    <source>
        <dbReference type="ARBA" id="ARBA00022989"/>
    </source>
</evidence>
<dbReference type="PANTHER" id="PTHR33048:SF47">
    <property type="entry name" value="INTEGRAL MEMBRANE PROTEIN-RELATED"/>
    <property type="match status" value="1"/>
</dbReference>
<feature type="region of interest" description="Disordered" evidence="6">
    <location>
        <begin position="311"/>
        <end position="344"/>
    </location>
</feature>
<protein>
    <recommendedName>
        <fullName evidence="8">Rhodopsin domain-containing protein</fullName>
    </recommendedName>
</protein>
<evidence type="ECO:0000256" key="5">
    <source>
        <dbReference type="ARBA" id="ARBA00038359"/>
    </source>
</evidence>
<feature type="transmembrane region" description="Helical" evidence="7">
    <location>
        <begin position="229"/>
        <end position="249"/>
    </location>
</feature>
<feature type="compositionally biased region" description="Polar residues" evidence="6">
    <location>
        <begin position="387"/>
        <end position="401"/>
    </location>
</feature>
<feature type="compositionally biased region" description="Basic and acidic residues" evidence="6">
    <location>
        <begin position="368"/>
        <end position="377"/>
    </location>
</feature>
<dbReference type="AlphaFoldDB" id="B8LYV4"/>
<dbReference type="GeneID" id="8107340"/>
<dbReference type="EMBL" id="EQ962652">
    <property type="protein sequence ID" value="EED23462.1"/>
    <property type="molecule type" value="Genomic_DNA"/>
</dbReference>
<keyword evidence="2 7" id="KW-0812">Transmembrane</keyword>
<comment type="subcellular location">
    <subcellularLocation>
        <location evidence="1">Membrane</location>
        <topology evidence="1">Multi-pass membrane protein</topology>
    </subcellularLocation>
</comment>
<dbReference type="InParanoid" id="B8LYV4"/>
<evidence type="ECO:0000256" key="4">
    <source>
        <dbReference type="ARBA" id="ARBA00023136"/>
    </source>
</evidence>
<evidence type="ECO:0000256" key="2">
    <source>
        <dbReference type="ARBA" id="ARBA00022692"/>
    </source>
</evidence>
<dbReference type="HOGENOM" id="CLU_028200_12_8_1"/>
<dbReference type="OrthoDB" id="444631at2759"/>
<evidence type="ECO:0000256" key="6">
    <source>
        <dbReference type="SAM" id="MobiDB-lite"/>
    </source>
</evidence>
<gene>
    <name evidence="9" type="ORF">TSTA_068860</name>
</gene>
<proteinExistence type="inferred from homology"/>
<dbReference type="PANTHER" id="PTHR33048">
    <property type="entry name" value="PTH11-LIKE INTEGRAL MEMBRANE PROTEIN (AFU_ORTHOLOGUE AFUA_5G11245)"/>
    <property type="match status" value="1"/>
</dbReference>
<dbReference type="InterPro" id="IPR049326">
    <property type="entry name" value="Rhodopsin_dom_fungi"/>
</dbReference>
<dbReference type="RefSeq" id="XP_002340849.1">
    <property type="nucleotide sequence ID" value="XM_002340808.1"/>
</dbReference>
<feature type="transmembrane region" description="Helical" evidence="7">
    <location>
        <begin position="105"/>
        <end position="123"/>
    </location>
</feature>
<keyword evidence="4 7" id="KW-0472">Membrane</keyword>
<dbReference type="eggNOG" id="ENOG502RZQZ">
    <property type="taxonomic scope" value="Eukaryota"/>
</dbReference>
<dbReference type="Pfam" id="PF20684">
    <property type="entry name" value="Fung_rhodopsin"/>
    <property type="match status" value="1"/>
</dbReference>
<evidence type="ECO:0000256" key="1">
    <source>
        <dbReference type="ARBA" id="ARBA00004141"/>
    </source>
</evidence>
<keyword evidence="10" id="KW-1185">Reference proteome</keyword>
<feature type="domain" description="Rhodopsin" evidence="8">
    <location>
        <begin position="54"/>
        <end position="291"/>
    </location>
</feature>
<sequence length="408" mass="45879">MSSSLPPGTNLCEIPALQPPAGYVSNLVNPTTLAPVTWAMCLILTILSVSLVVLRLWMNIRKLDVADYFMAMGGVMTITYTGLIISLHRYNRHQWDIPACWMDGHYLRIIFAGTTIVGAVLFFPKCSIFFMYRKMFPKRSMQIGTWIGFIFTFCIYFPSIPLSAIYEAPKPGHTWDELLRSLAASRDHTLIYWGIVQGSCSVLLDLYIFTLPLPTLFQLTLPLKKRLQLVALFATALMGVIASVVALVFRVDLLHNQDSTWDQARLAICVVTENNVAIAVGSMPIVAKFIRSHVMTSTLFQSLRSKIMGSSDRDDNYGITPNVPEGLDNKDPNKRQHTWKHPQADEYYELTDTRVNRTQVTAADEEDPSMRRPEAVDASRSGINVVRTVSITEQSRPGNKSQSREKLL</sequence>
<dbReference type="VEuPathDB" id="FungiDB:TSTA_068860"/>
<evidence type="ECO:0000313" key="10">
    <source>
        <dbReference type="Proteomes" id="UP000001745"/>
    </source>
</evidence>
<comment type="similarity">
    <text evidence="5">Belongs to the SAT4 family.</text>
</comment>
<dbReference type="GO" id="GO:0016020">
    <property type="term" value="C:membrane"/>
    <property type="evidence" value="ECO:0007669"/>
    <property type="project" value="UniProtKB-SubCell"/>
</dbReference>
<evidence type="ECO:0000256" key="7">
    <source>
        <dbReference type="SAM" id="Phobius"/>
    </source>
</evidence>
<dbReference type="PhylomeDB" id="B8LYV4"/>
<feature type="transmembrane region" description="Helical" evidence="7">
    <location>
        <begin position="143"/>
        <end position="166"/>
    </location>
</feature>
<dbReference type="STRING" id="441959.B8LYV4"/>
<feature type="transmembrane region" description="Helical" evidence="7">
    <location>
        <begin position="65"/>
        <end position="85"/>
    </location>
</feature>
<evidence type="ECO:0000313" key="9">
    <source>
        <dbReference type="EMBL" id="EED23462.1"/>
    </source>
</evidence>
<feature type="region of interest" description="Disordered" evidence="6">
    <location>
        <begin position="359"/>
        <end position="408"/>
    </location>
</feature>
<evidence type="ECO:0000259" key="8">
    <source>
        <dbReference type="Pfam" id="PF20684"/>
    </source>
</evidence>
<keyword evidence="3 7" id="KW-1133">Transmembrane helix</keyword>